<organism evidence="1 3">
    <name type="scientific">Nitrosomonas communis</name>
    <dbReference type="NCBI Taxonomy" id="44574"/>
    <lineage>
        <taxon>Bacteria</taxon>
        <taxon>Pseudomonadati</taxon>
        <taxon>Pseudomonadota</taxon>
        <taxon>Betaproteobacteria</taxon>
        <taxon>Nitrosomonadales</taxon>
        <taxon>Nitrosomonadaceae</taxon>
        <taxon>Nitrosomonas</taxon>
    </lineage>
</organism>
<accession>A0A0F7KGT7</accession>
<dbReference type="KEGG" id="nco:AAW31_14570"/>
<dbReference type="EMBL" id="CP011451">
    <property type="protein sequence ID" value="AKH38751.1"/>
    <property type="molecule type" value="Genomic_DNA"/>
</dbReference>
<reference evidence="1 3" key="2">
    <citation type="journal article" date="2016" name="Genome Announc.">
        <title>Genome Sequence of Nitrosomonas communis Strain Nm2, a Mesophilic Ammonia-Oxidizing Bacterium Isolated from Mediterranean Soil.</title>
        <authorList>
            <person name="Kozlowski J.A."/>
            <person name="Kits K.D."/>
            <person name="Stein L.Y."/>
        </authorList>
    </citation>
    <scope>NUCLEOTIDE SEQUENCE [LARGE SCALE GENOMIC DNA]</scope>
    <source>
        <strain evidence="1 3">Nm2</strain>
    </source>
</reference>
<reference evidence="2 4" key="3">
    <citation type="submission" date="2019-07" db="EMBL/GenBank/DDBJ databases">
        <title>Active sludge and wastewater microbial communities from Klosterneuburg, Austria.</title>
        <authorList>
            <person name="Wagner M."/>
        </authorList>
    </citation>
    <scope>NUCLEOTIDE SEQUENCE [LARGE SCALE GENOMIC DNA]</scope>
    <source>
        <strain evidence="2 4">Nm2</strain>
    </source>
</reference>
<keyword evidence="3" id="KW-1185">Reference proteome</keyword>
<evidence type="ECO:0008006" key="5">
    <source>
        <dbReference type="Google" id="ProtNLM"/>
    </source>
</evidence>
<evidence type="ECO:0000313" key="2">
    <source>
        <dbReference type="EMBL" id="TYP94269.1"/>
    </source>
</evidence>
<dbReference type="AlphaFoldDB" id="A0A0F7KGT7"/>
<evidence type="ECO:0000313" key="4">
    <source>
        <dbReference type="Proteomes" id="UP000324176"/>
    </source>
</evidence>
<protein>
    <recommendedName>
        <fullName evidence="5">PEGA domain-containing protein</fullName>
    </recommendedName>
</protein>
<gene>
    <name evidence="1" type="ORF">AAW31_14570</name>
    <name evidence="2" type="ORF">BCL69_100239</name>
</gene>
<dbReference type="OrthoDB" id="8564615at2"/>
<dbReference type="RefSeq" id="WP_046850787.1">
    <property type="nucleotide sequence ID" value="NZ_CBDIPD010000110.1"/>
</dbReference>
<dbReference type="Proteomes" id="UP000034156">
    <property type="component" value="Chromosome"/>
</dbReference>
<evidence type="ECO:0000313" key="3">
    <source>
        <dbReference type="Proteomes" id="UP000034156"/>
    </source>
</evidence>
<dbReference type="PATRIC" id="fig|44574.3.peg.3526"/>
<dbReference type="Proteomes" id="UP000324176">
    <property type="component" value="Unassembled WGS sequence"/>
</dbReference>
<name>A0A0F7KGT7_9PROT</name>
<proteinExistence type="predicted"/>
<evidence type="ECO:0000313" key="1">
    <source>
        <dbReference type="EMBL" id="AKH38751.1"/>
    </source>
</evidence>
<dbReference type="EMBL" id="VNHT01000002">
    <property type="protein sequence ID" value="TYP94269.1"/>
    <property type="molecule type" value="Genomic_DNA"/>
</dbReference>
<sequence length="75" mass="8604">MALEFIVVQYPEKREVFIDGQLCGLTDATLYIQTGTHRFHLGEPKNYHPSEIVQTIWNTNPLEPAVIVFEKEVST</sequence>
<reference evidence="3" key="1">
    <citation type="submission" date="2015-05" db="EMBL/GenBank/DDBJ databases">
        <title>Draft genome of Nitrosomonas communis strain Nm2.</title>
        <authorList>
            <person name="Kozlowski J.A."/>
            <person name="Kits K.D."/>
            <person name="Stein L.Y."/>
        </authorList>
    </citation>
    <scope>NUCLEOTIDE SEQUENCE [LARGE SCALE GENOMIC DNA]</scope>
    <source>
        <strain evidence="3">Nm2</strain>
    </source>
</reference>